<comment type="caution">
    <text evidence="10">The sequence shown here is derived from an EMBL/GenBank/DDBJ whole genome shotgun (WGS) entry which is preliminary data.</text>
</comment>
<evidence type="ECO:0000256" key="4">
    <source>
        <dbReference type="ARBA" id="ARBA00022723"/>
    </source>
</evidence>
<dbReference type="Gene3D" id="3.30.70.240">
    <property type="match status" value="1"/>
</dbReference>
<dbReference type="EC" id="3.1.-.-" evidence="9"/>
<evidence type="ECO:0000256" key="1">
    <source>
        <dbReference type="ARBA" id="ARBA00001946"/>
    </source>
</evidence>
<comment type="subunit">
    <text evidence="9">Homodimer, forms a heterotetramer with a Cas1 homodimer.</text>
</comment>
<organism evidence="10 11">
    <name type="scientific">Peptostreptococcus anaerobius</name>
    <dbReference type="NCBI Taxonomy" id="1261"/>
    <lineage>
        <taxon>Bacteria</taxon>
        <taxon>Bacillati</taxon>
        <taxon>Bacillota</taxon>
        <taxon>Clostridia</taxon>
        <taxon>Peptostreptococcales</taxon>
        <taxon>Peptostreptococcaceae</taxon>
        <taxon>Peptostreptococcus</taxon>
    </lineage>
</organism>
<dbReference type="PANTHER" id="PTHR34405">
    <property type="entry name" value="CRISPR-ASSOCIATED ENDORIBONUCLEASE CAS2"/>
    <property type="match status" value="1"/>
</dbReference>
<protein>
    <recommendedName>
        <fullName evidence="9">CRISPR-associated endoribonuclease Cas2</fullName>
        <ecNumber evidence="9">3.1.-.-</ecNumber>
    </recommendedName>
</protein>
<evidence type="ECO:0000256" key="3">
    <source>
        <dbReference type="ARBA" id="ARBA00022722"/>
    </source>
</evidence>
<evidence type="ECO:0000256" key="8">
    <source>
        <dbReference type="ARBA" id="ARBA00023118"/>
    </source>
</evidence>
<dbReference type="InterPro" id="IPR021127">
    <property type="entry name" value="CRISPR_associated_Cas2"/>
</dbReference>
<dbReference type="PATRIC" id="fig|1261.3.peg.1646"/>
<dbReference type="GO" id="GO:0046872">
    <property type="term" value="F:metal ion binding"/>
    <property type="evidence" value="ECO:0007669"/>
    <property type="project" value="UniProtKB-UniRule"/>
</dbReference>
<keyword evidence="8 9" id="KW-0051">Antiviral defense</keyword>
<proteinExistence type="inferred from homology"/>
<dbReference type="CDD" id="cd09725">
    <property type="entry name" value="Cas2_I_II_III"/>
    <property type="match status" value="1"/>
</dbReference>
<keyword evidence="7 9" id="KW-0460">Magnesium</keyword>
<sequence length="92" mass="11019">MYVILVYDICSDESSSKVQRRVFTTCKKYLTHIQKSVFEGDITKLKLMELEYELKKHIRQDSDSVIIFKSRDERWLQKDFIGKVDDATSRFF</sequence>
<comment type="cofactor">
    <cofactor evidence="1 9">
        <name>Mg(2+)</name>
        <dbReference type="ChEBI" id="CHEBI:18420"/>
    </cofactor>
</comment>
<evidence type="ECO:0000256" key="6">
    <source>
        <dbReference type="ARBA" id="ARBA00022801"/>
    </source>
</evidence>
<reference evidence="10 11" key="1">
    <citation type="submission" date="2016-02" db="EMBL/GenBank/DDBJ databases">
        <authorList>
            <person name="Wen L."/>
            <person name="He K."/>
            <person name="Yang H."/>
        </authorList>
    </citation>
    <scope>NUCLEOTIDE SEQUENCE [LARGE SCALE GENOMIC DNA]</scope>
    <source>
        <strain evidence="10 11">MJR8628A</strain>
    </source>
</reference>
<keyword evidence="5 9" id="KW-0255">Endonuclease</keyword>
<evidence type="ECO:0000256" key="7">
    <source>
        <dbReference type="ARBA" id="ARBA00022842"/>
    </source>
</evidence>
<dbReference type="EMBL" id="LSQZ01000066">
    <property type="protein sequence ID" value="KXI11658.1"/>
    <property type="molecule type" value="Genomic_DNA"/>
</dbReference>
<dbReference type="RefSeq" id="WP_060917037.1">
    <property type="nucleotide sequence ID" value="NZ_CAXUJS010000011.1"/>
</dbReference>
<dbReference type="GO" id="GO:0043571">
    <property type="term" value="P:maintenance of CRISPR repeat elements"/>
    <property type="evidence" value="ECO:0007669"/>
    <property type="project" value="UniProtKB-UniRule"/>
</dbReference>
<evidence type="ECO:0000313" key="10">
    <source>
        <dbReference type="EMBL" id="KXI11658.1"/>
    </source>
</evidence>
<keyword evidence="4 9" id="KW-0479">Metal-binding</keyword>
<dbReference type="Pfam" id="PF09827">
    <property type="entry name" value="CRISPR_Cas2"/>
    <property type="match status" value="1"/>
</dbReference>
<gene>
    <name evidence="9" type="primary">cas2</name>
    <name evidence="10" type="ORF">HMPREF3195_01291</name>
</gene>
<keyword evidence="3 9" id="KW-0540">Nuclease</keyword>
<accession>A0A135YQH3</accession>
<dbReference type="AlphaFoldDB" id="A0A135YQH3"/>
<dbReference type="GO" id="GO:0051607">
    <property type="term" value="P:defense response to virus"/>
    <property type="evidence" value="ECO:0007669"/>
    <property type="project" value="UniProtKB-UniRule"/>
</dbReference>
<dbReference type="SUPFAM" id="SSF143430">
    <property type="entry name" value="TTP0101/SSO1404-like"/>
    <property type="match status" value="1"/>
</dbReference>
<dbReference type="PANTHER" id="PTHR34405:SF1">
    <property type="entry name" value="CRISPR-ASSOCIATED ENDORIBONUCLEASE CAS2"/>
    <property type="match status" value="1"/>
</dbReference>
<evidence type="ECO:0000313" key="11">
    <source>
        <dbReference type="Proteomes" id="UP000070326"/>
    </source>
</evidence>
<evidence type="ECO:0000256" key="2">
    <source>
        <dbReference type="ARBA" id="ARBA00009959"/>
    </source>
</evidence>
<feature type="binding site" evidence="9">
    <location>
        <position position="8"/>
    </location>
    <ligand>
        <name>Mg(2+)</name>
        <dbReference type="ChEBI" id="CHEBI:18420"/>
        <note>catalytic</note>
    </ligand>
</feature>
<comment type="function">
    <text evidence="9">CRISPR (clustered regularly interspaced short palindromic repeat), is an adaptive immune system that provides protection against mobile genetic elements (viruses, transposable elements and conjugative plasmids). CRISPR clusters contain sequences complementary to antecedent mobile elements and target invading nucleic acids. CRISPR clusters are transcribed and processed into CRISPR RNA (crRNA). Functions as a ssRNA-specific endoribonuclease. Involved in the integration of spacer DNA into the CRISPR cassette.</text>
</comment>
<evidence type="ECO:0000256" key="9">
    <source>
        <dbReference type="HAMAP-Rule" id="MF_01471"/>
    </source>
</evidence>
<dbReference type="STRING" id="1261.HMPREF3195_01291"/>
<dbReference type="NCBIfam" id="TIGR01573">
    <property type="entry name" value="cas2"/>
    <property type="match status" value="1"/>
</dbReference>
<dbReference type="Proteomes" id="UP000070326">
    <property type="component" value="Unassembled WGS sequence"/>
</dbReference>
<keyword evidence="6 9" id="KW-0378">Hydrolase</keyword>
<dbReference type="GO" id="GO:0016787">
    <property type="term" value="F:hydrolase activity"/>
    <property type="evidence" value="ECO:0007669"/>
    <property type="project" value="UniProtKB-KW"/>
</dbReference>
<name>A0A135YQH3_9FIRM</name>
<dbReference type="HAMAP" id="MF_01471">
    <property type="entry name" value="Cas2"/>
    <property type="match status" value="1"/>
</dbReference>
<dbReference type="InterPro" id="IPR019199">
    <property type="entry name" value="Virulence_VapD/CRISPR_Cas2"/>
</dbReference>
<comment type="similarity">
    <text evidence="2 9">Belongs to the CRISPR-associated endoribonuclease Cas2 protein family.</text>
</comment>
<dbReference type="GO" id="GO:0004521">
    <property type="term" value="F:RNA endonuclease activity"/>
    <property type="evidence" value="ECO:0007669"/>
    <property type="project" value="InterPro"/>
</dbReference>
<evidence type="ECO:0000256" key="5">
    <source>
        <dbReference type="ARBA" id="ARBA00022759"/>
    </source>
</evidence>